<dbReference type="InterPro" id="IPR014284">
    <property type="entry name" value="RNA_pol_sigma-70_dom"/>
</dbReference>
<dbReference type="EMBL" id="FQWQ01000003">
    <property type="protein sequence ID" value="SHH61661.1"/>
    <property type="molecule type" value="Genomic_DNA"/>
</dbReference>
<dbReference type="InterPro" id="IPR013324">
    <property type="entry name" value="RNA_pol_sigma_r3/r4-like"/>
</dbReference>
<dbReference type="InterPro" id="IPR039425">
    <property type="entry name" value="RNA_pol_sigma-70-like"/>
</dbReference>
<dbReference type="InterPro" id="IPR036388">
    <property type="entry name" value="WH-like_DNA-bd_sf"/>
</dbReference>
<evidence type="ECO:0000313" key="8">
    <source>
        <dbReference type="Proteomes" id="UP000184212"/>
    </source>
</evidence>
<organism evidence="7 8">
    <name type="scientific">Chryseolinea serpens</name>
    <dbReference type="NCBI Taxonomy" id="947013"/>
    <lineage>
        <taxon>Bacteria</taxon>
        <taxon>Pseudomonadati</taxon>
        <taxon>Bacteroidota</taxon>
        <taxon>Cytophagia</taxon>
        <taxon>Cytophagales</taxon>
        <taxon>Fulvivirgaceae</taxon>
        <taxon>Chryseolinea</taxon>
    </lineage>
</organism>
<dbReference type="SUPFAM" id="SSF88659">
    <property type="entry name" value="Sigma3 and sigma4 domains of RNA polymerase sigma factors"/>
    <property type="match status" value="1"/>
</dbReference>
<proteinExistence type="inferred from homology"/>
<feature type="domain" description="RNA polymerase sigma factor 70 region 4 type 2" evidence="6">
    <location>
        <begin position="121"/>
        <end position="171"/>
    </location>
</feature>
<dbReference type="GO" id="GO:0003677">
    <property type="term" value="F:DNA binding"/>
    <property type="evidence" value="ECO:0007669"/>
    <property type="project" value="InterPro"/>
</dbReference>
<dbReference type="GO" id="GO:0006352">
    <property type="term" value="P:DNA-templated transcription initiation"/>
    <property type="evidence" value="ECO:0007669"/>
    <property type="project" value="InterPro"/>
</dbReference>
<dbReference type="Gene3D" id="1.10.1740.10">
    <property type="match status" value="1"/>
</dbReference>
<gene>
    <name evidence="7" type="ORF">SAMN04488109_4650</name>
</gene>
<keyword evidence="8" id="KW-1185">Reference proteome</keyword>
<dbReference type="RefSeq" id="WP_073138759.1">
    <property type="nucleotide sequence ID" value="NZ_FQWQ01000003.1"/>
</dbReference>
<evidence type="ECO:0000256" key="4">
    <source>
        <dbReference type="ARBA" id="ARBA00023163"/>
    </source>
</evidence>
<dbReference type="Gene3D" id="1.10.10.10">
    <property type="entry name" value="Winged helix-like DNA-binding domain superfamily/Winged helix DNA-binding domain"/>
    <property type="match status" value="1"/>
</dbReference>
<reference evidence="7 8" key="1">
    <citation type="submission" date="2016-11" db="EMBL/GenBank/DDBJ databases">
        <authorList>
            <person name="Jaros S."/>
            <person name="Januszkiewicz K."/>
            <person name="Wedrychowicz H."/>
        </authorList>
    </citation>
    <scope>NUCLEOTIDE SEQUENCE [LARGE SCALE GENOMIC DNA]</scope>
    <source>
        <strain evidence="7 8">DSM 24574</strain>
    </source>
</reference>
<keyword evidence="2" id="KW-0805">Transcription regulation</keyword>
<keyword evidence="4" id="KW-0804">Transcription</keyword>
<name>A0A1M5UFG6_9BACT</name>
<dbReference type="SUPFAM" id="SSF88946">
    <property type="entry name" value="Sigma2 domain of RNA polymerase sigma factors"/>
    <property type="match status" value="1"/>
</dbReference>
<accession>A0A1M5UFG6</accession>
<sequence length="195" mass="23014">MQFKIYRAKEDELIKGCLRRDRNAQKLLYDTYSSKMYGLCYRYVKDVMEAEDILVTAFMKVFDKIAQFKSEGSFEGWIRRIVVNEALTYLRRHRSMYLETELEQADREPDYNSLSDHLEAEDLLKMIQELPTGYRIVFNLYAIDGYSHKEIAEQLGISENTSKSQLSRARTYLQKVLQDKDWVENKKLSSDESAT</sequence>
<dbReference type="InterPro" id="IPR013249">
    <property type="entry name" value="RNA_pol_sigma70_r4_t2"/>
</dbReference>
<dbReference type="OrthoDB" id="941544at2"/>
<dbReference type="PANTHER" id="PTHR43133">
    <property type="entry name" value="RNA POLYMERASE ECF-TYPE SIGMA FACTO"/>
    <property type="match status" value="1"/>
</dbReference>
<keyword evidence="3" id="KW-0731">Sigma factor</keyword>
<dbReference type="CDD" id="cd06171">
    <property type="entry name" value="Sigma70_r4"/>
    <property type="match status" value="1"/>
</dbReference>
<dbReference type="InterPro" id="IPR013325">
    <property type="entry name" value="RNA_pol_sigma_r2"/>
</dbReference>
<dbReference type="Pfam" id="PF04542">
    <property type="entry name" value="Sigma70_r2"/>
    <property type="match status" value="1"/>
</dbReference>
<evidence type="ECO:0000256" key="1">
    <source>
        <dbReference type="ARBA" id="ARBA00010641"/>
    </source>
</evidence>
<evidence type="ECO:0000313" key="7">
    <source>
        <dbReference type="EMBL" id="SHH61661.1"/>
    </source>
</evidence>
<dbReference type="STRING" id="947013.SAMN04488109_4650"/>
<evidence type="ECO:0000256" key="2">
    <source>
        <dbReference type="ARBA" id="ARBA00023015"/>
    </source>
</evidence>
<dbReference type="Pfam" id="PF08281">
    <property type="entry name" value="Sigma70_r4_2"/>
    <property type="match status" value="1"/>
</dbReference>
<evidence type="ECO:0000259" key="5">
    <source>
        <dbReference type="Pfam" id="PF04542"/>
    </source>
</evidence>
<protein>
    <submittedName>
        <fullName evidence="7">RNA polymerase sigma-70 factor, ECF subfamily</fullName>
    </submittedName>
</protein>
<comment type="similarity">
    <text evidence="1">Belongs to the sigma-70 factor family. ECF subfamily.</text>
</comment>
<dbReference type="Proteomes" id="UP000184212">
    <property type="component" value="Unassembled WGS sequence"/>
</dbReference>
<dbReference type="InterPro" id="IPR007627">
    <property type="entry name" value="RNA_pol_sigma70_r2"/>
</dbReference>
<dbReference type="PANTHER" id="PTHR43133:SF46">
    <property type="entry name" value="RNA POLYMERASE SIGMA-70 FACTOR ECF SUBFAMILY"/>
    <property type="match status" value="1"/>
</dbReference>
<evidence type="ECO:0000256" key="3">
    <source>
        <dbReference type="ARBA" id="ARBA00023082"/>
    </source>
</evidence>
<evidence type="ECO:0000259" key="6">
    <source>
        <dbReference type="Pfam" id="PF08281"/>
    </source>
</evidence>
<dbReference type="AlphaFoldDB" id="A0A1M5UFG6"/>
<dbReference type="GO" id="GO:0016987">
    <property type="term" value="F:sigma factor activity"/>
    <property type="evidence" value="ECO:0007669"/>
    <property type="project" value="UniProtKB-KW"/>
</dbReference>
<dbReference type="NCBIfam" id="TIGR02937">
    <property type="entry name" value="sigma70-ECF"/>
    <property type="match status" value="1"/>
</dbReference>
<feature type="domain" description="RNA polymerase sigma-70 region 2" evidence="5">
    <location>
        <begin position="28"/>
        <end position="94"/>
    </location>
</feature>